<evidence type="ECO:0000256" key="5">
    <source>
        <dbReference type="ARBA" id="ARBA00022725"/>
    </source>
</evidence>
<proteinExistence type="predicted"/>
<keyword evidence="6" id="KW-1133">Transmembrane helix</keyword>
<dbReference type="GO" id="GO:0004984">
    <property type="term" value="F:olfactory receptor activity"/>
    <property type="evidence" value="ECO:0007669"/>
    <property type="project" value="InterPro"/>
</dbReference>
<protein>
    <submittedName>
        <fullName evidence="10">Uncharacterized protein</fullName>
    </submittedName>
</protein>
<dbReference type="PANTHER" id="PTHR21137:SF35">
    <property type="entry name" value="ODORANT RECEPTOR 19A-RELATED"/>
    <property type="match status" value="1"/>
</dbReference>
<comment type="subcellular location">
    <subcellularLocation>
        <location evidence="1">Cell membrane</location>
        <topology evidence="1">Multi-pass membrane protein</topology>
    </subcellularLocation>
</comment>
<dbReference type="AlphaFoldDB" id="A0AAW2GEQ7"/>
<keyword evidence="8" id="KW-0675">Receptor</keyword>
<reference evidence="10 11" key="1">
    <citation type="submission" date="2023-03" db="EMBL/GenBank/DDBJ databases">
        <title>High recombination rates correlate with genetic variation in Cardiocondyla obscurior ants.</title>
        <authorList>
            <person name="Errbii M."/>
        </authorList>
    </citation>
    <scope>NUCLEOTIDE SEQUENCE [LARGE SCALE GENOMIC DNA]</scope>
    <source>
        <strain evidence="10">Alpha-2009</strain>
        <tissue evidence="10">Whole body</tissue>
    </source>
</reference>
<accession>A0AAW2GEQ7</accession>
<evidence type="ECO:0000256" key="7">
    <source>
        <dbReference type="ARBA" id="ARBA00023136"/>
    </source>
</evidence>
<keyword evidence="11" id="KW-1185">Reference proteome</keyword>
<keyword evidence="3" id="KW-0716">Sensory transduction</keyword>
<gene>
    <name evidence="10" type="ORF">PUN28_004291</name>
</gene>
<evidence type="ECO:0000313" key="11">
    <source>
        <dbReference type="Proteomes" id="UP001430953"/>
    </source>
</evidence>
<evidence type="ECO:0000256" key="6">
    <source>
        <dbReference type="ARBA" id="ARBA00022989"/>
    </source>
</evidence>
<evidence type="ECO:0000256" key="1">
    <source>
        <dbReference type="ARBA" id="ARBA00004651"/>
    </source>
</evidence>
<evidence type="ECO:0000256" key="8">
    <source>
        <dbReference type="ARBA" id="ARBA00023170"/>
    </source>
</evidence>
<keyword evidence="2" id="KW-1003">Cell membrane</keyword>
<dbReference type="EMBL" id="JADYXP020000004">
    <property type="protein sequence ID" value="KAL0125040.1"/>
    <property type="molecule type" value="Genomic_DNA"/>
</dbReference>
<dbReference type="InterPro" id="IPR004117">
    <property type="entry name" value="7tm6_olfct_rcpt"/>
</dbReference>
<keyword evidence="5" id="KW-0552">Olfaction</keyword>
<dbReference type="PANTHER" id="PTHR21137">
    <property type="entry name" value="ODORANT RECEPTOR"/>
    <property type="match status" value="1"/>
</dbReference>
<evidence type="ECO:0000256" key="9">
    <source>
        <dbReference type="ARBA" id="ARBA00023224"/>
    </source>
</evidence>
<dbReference type="GO" id="GO:0007165">
    <property type="term" value="P:signal transduction"/>
    <property type="evidence" value="ECO:0007669"/>
    <property type="project" value="UniProtKB-KW"/>
</dbReference>
<dbReference type="GO" id="GO:0005886">
    <property type="term" value="C:plasma membrane"/>
    <property type="evidence" value="ECO:0007669"/>
    <property type="project" value="UniProtKB-SubCell"/>
</dbReference>
<sequence>MYTWPAEHLIHISDEIGQAAFDTAWYQQPLTLRKTIYIVMLRAQKPIIISVPCVMTALSLKYYASYLSTIFSYFTTLRVAMQNV</sequence>
<evidence type="ECO:0000256" key="3">
    <source>
        <dbReference type="ARBA" id="ARBA00022606"/>
    </source>
</evidence>
<dbReference type="GO" id="GO:0005549">
    <property type="term" value="F:odorant binding"/>
    <property type="evidence" value="ECO:0007669"/>
    <property type="project" value="InterPro"/>
</dbReference>
<keyword evidence="9" id="KW-0807">Transducer</keyword>
<evidence type="ECO:0000313" key="10">
    <source>
        <dbReference type="EMBL" id="KAL0125040.1"/>
    </source>
</evidence>
<dbReference type="Pfam" id="PF02949">
    <property type="entry name" value="7tm_6"/>
    <property type="match status" value="1"/>
</dbReference>
<keyword evidence="7" id="KW-0472">Membrane</keyword>
<evidence type="ECO:0000256" key="4">
    <source>
        <dbReference type="ARBA" id="ARBA00022692"/>
    </source>
</evidence>
<dbReference type="Proteomes" id="UP001430953">
    <property type="component" value="Unassembled WGS sequence"/>
</dbReference>
<name>A0AAW2GEQ7_9HYME</name>
<keyword evidence="4" id="KW-0812">Transmembrane</keyword>
<evidence type="ECO:0000256" key="2">
    <source>
        <dbReference type="ARBA" id="ARBA00022475"/>
    </source>
</evidence>
<comment type="caution">
    <text evidence="10">The sequence shown here is derived from an EMBL/GenBank/DDBJ whole genome shotgun (WGS) entry which is preliminary data.</text>
</comment>
<organism evidence="10 11">
    <name type="scientific">Cardiocondyla obscurior</name>
    <dbReference type="NCBI Taxonomy" id="286306"/>
    <lineage>
        <taxon>Eukaryota</taxon>
        <taxon>Metazoa</taxon>
        <taxon>Ecdysozoa</taxon>
        <taxon>Arthropoda</taxon>
        <taxon>Hexapoda</taxon>
        <taxon>Insecta</taxon>
        <taxon>Pterygota</taxon>
        <taxon>Neoptera</taxon>
        <taxon>Endopterygota</taxon>
        <taxon>Hymenoptera</taxon>
        <taxon>Apocrita</taxon>
        <taxon>Aculeata</taxon>
        <taxon>Formicoidea</taxon>
        <taxon>Formicidae</taxon>
        <taxon>Myrmicinae</taxon>
        <taxon>Cardiocondyla</taxon>
    </lineage>
</organism>